<dbReference type="Gene3D" id="2.60.120.590">
    <property type="entry name" value="Alpha-ketoglutarate-dependent dioxygenase AlkB-like"/>
    <property type="match status" value="1"/>
</dbReference>
<keyword evidence="2" id="KW-0560">Oxidoreductase</keyword>
<feature type="compositionally biased region" description="Basic residues" evidence="1">
    <location>
        <begin position="16"/>
        <end position="30"/>
    </location>
</feature>
<dbReference type="EMBL" id="MDYQ01000448">
    <property type="protein sequence ID" value="PRP74692.1"/>
    <property type="molecule type" value="Genomic_DNA"/>
</dbReference>
<dbReference type="GO" id="GO:0005759">
    <property type="term" value="C:mitochondrial matrix"/>
    <property type="evidence" value="ECO:0007669"/>
    <property type="project" value="TreeGrafter"/>
</dbReference>
<dbReference type="GO" id="GO:0051213">
    <property type="term" value="F:dioxygenase activity"/>
    <property type="evidence" value="ECO:0007669"/>
    <property type="project" value="UniProtKB-KW"/>
</dbReference>
<evidence type="ECO:0000256" key="1">
    <source>
        <dbReference type="SAM" id="MobiDB-lite"/>
    </source>
</evidence>
<dbReference type="InterPro" id="IPR032870">
    <property type="entry name" value="ALKBH7-like"/>
</dbReference>
<name>A0A2P6MSK8_9EUKA</name>
<dbReference type="STRING" id="1890364.A0A2P6MSK8"/>
<dbReference type="SUPFAM" id="SSF51197">
    <property type="entry name" value="Clavaminate synthase-like"/>
    <property type="match status" value="1"/>
</dbReference>
<dbReference type="InParanoid" id="A0A2P6MSK8"/>
<keyword evidence="2" id="KW-0223">Dioxygenase</keyword>
<dbReference type="PANTHER" id="PTHR21052">
    <property type="entry name" value="SPERMATOGENESIS ASSOCIATED 11-RELATED"/>
    <property type="match status" value="1"/>
</dbReference>
<dbReference type="OrthoDB" id="28127at2759"/>
<dbReference type="Proteomes" id="UP000241769">
    <property type="component" value="Unassembled WGS sequence"/>
</dbReference>
<feature type="compositionally biased region" description="Polar residues" evidence="1">
    <location>
        <begin position="1"/>
        <end position="11"/>
    </location>
</feature>
<keyword evidence="3" id="KW-1185">Reference proteome</keyword>
<feature type="non-terminal residue" evidence="2">
    <location>
        <position position="193"/>
    </location>
</feature>
<gene>
    <name evidence="2" type="ORF">PROFUN_03614</name>
</gene>
<accession>A0A2P6MSK8</accession>
<evidence type="ECO:0000313" key="2">
    <source>
        <dbReference type="EMBL" id="PRP74692.1"/>
    </source>
</evidence>
<dbReference type="InterPro" id="IPR037151">
    <property type="entry name" value="AlkB-like_sf"/>
</dbReference>
<dbReference type="GO" id="GO:0006974">
    <property type="term" value="P:DNA damage response"/>
    <property type="evidence" value="ECO:0007669"/>
    <property type="project" value="InterPro"/>
</dbReference>
<protein>
    <submittedName>
        <fullName evidence="2">Putative alpha-ketoglutarate-dependent dioxygenase ABH7-like</fullName>
    </submittedName>
</protein>
<sequence length="193" mass="22528">MLRALTRTTRSLKSDHIHKRHPALPQRRQHSNHDQVTLSHLEFINVPPSMKDTILKDNEIRIIPNFITPDEEESLMNEVKYEENHWDKVIVDFRETEKTRWKEENESIFRRMREMFDTNIKWLPGVHILDLTEKGYIGPHVDSIKFSGSIISGISLLSDCVMKLTPHSIPPVISGTSTPTILMHLPRGSLYWQ</sequence>
<organism evidence="2 3">
    <name type="scientific">Planoprotostelium fungivorum</name>
    <dbReference type="NCBI Taxonomy" id="1890364"/>
    <lineage>
        <taxon>Eukaryota</taxon>
        <taxon>Amoebozoa</taxon>
        <taxon>Evosea</taxon>
        <taxon>Variosea</taxon>
        <taxon>Cavosteliida</taxon>
        <taxon>Cavosteliaceae</taxon>
        <taxon>Planoprotostelium</taxon>
    </lineage>
</organism>
<feature type="region of interest" description="Disordered" evidence="1">
    <location>
        <begin position="1"/>
        <end position="32"/>
    </location>
</feature>
<comment type="caution">
    <text evidence="2">The sequence shown here is derived from an EMBL/GenBank/DDBJ whole genome shotgun (WGS) entry which is preliminary data.</text>
</comment>
<proteinExistence type="predicted"/>
<dbReference type="AlphaFoldDB" id="A0A2P6MSK8"/>
<evidence type="ECO:0000313" key="3">
    <source>
        <dbReference type="Proteomes" id="UP000241769"/>
    </source>
</evidence>
<reference evidence="2 3" key="1">
    <citation type="journal article" date="2018" name="Genome Biol. Evol.">
        <title>Multiple Roots of Fruiting Body Formation in Amoebozoa.</title>
        <authorList>
            <person name="Hillmann F."/>
            <person name="Forbes G."/>
            <person name="Novohradska S."/>
            <person name="Ferling I."/>
            <person name="Riege K."/>
            <person name="Groth M."/>
            <person name="Westermann M."/>
            <person name="Marz M."/>
            <person name="Spaller T."/>
            <person name="Winckler T."/>
            <person name="Schaap P."/>
            <person name="Glockner G."/>
        </authorList>
    </citation>
    <scope>NUCLEOTIDE SEQUENCE [LARGE SCALE GENOMIC DNA]</scope>
    <source>
        <strain evidence="2 3">Jena</strain>
    </source>
</reference>
<dbReference type="GO" id="GO:0006631">
    <property type="term" value="P:fatty acid metabolic process"/>
    <property type="evidence" value="ECO:0007669"/>
    <property type="project" value="TreeGrafter"/>
</dbReference>
<dbReference type="PANTHER" id="PTHR21052:SF0">
    <property type="entry name" value="ALPHA-KETOGLUTARATE-DEPENDENT DIOXYGENASE ALKB HOMOLOG 7, MITOCHONDRIAL"/>
    <property type="match status" value="1"/>
</dbReference>